<evidence type="ECO:0000256" key="6">
    <source>
        <dbReference type="SAM" id="Phobius"/>
    </source>
</evidence>
<gene>
    <name evidence="8" type="ORF">C4B60_17520</name>
</gene>
<dbReference type="GO" id="GO:0140359">
    <property type="term" value="F:ABC-type transporter activity"/>
    <property type="evidence" value="ECO:0007669"/>
    <property type="project" value="InterPro"/>
</dbReference>
<evidence type="ECO:0000313" key="8">
    <source>
        <dbReference type="EMBL" id="PPA69111.1"/>
    </source>
</evidence>
<dbReference type="PANTHER" id="PTHR30294:SF29">
    <property type="entry name" value="MULTIDRUG ABC TRANSPORTER PERMEASE YBHS-RELATED"/>
    <property type="match status" value="1"/>
</dbReference>
<dbReference type="Pfam" id="PF12698">
    <property type="entry name" value="ABC2_membrane_3"/>
    <property type="match status" value="1"/>
</dbReference>
<evidence type="ECO:0000256" key="2">
    <source>
        <dbReference type="ARBA" id="ARBA00022475"/>
    </source>
</evidence>
<keyword evidence="4 6" id="KW-1133">Transmembrane helix</keyword>
<dbReference type="AlphaFoldDB" id="A0A2S5G866"/>
<feature type="transmembrane region" description="Helical" evidence="6">
    <location>
        <begin position="174"/>
        <end position="195"/>
    </location>
</feature>
<feature type="domain" description="ABC-2 type transporter transmembrane" evidence="7">
    <location>
        <begin position="18"/>
        <end position="358"/>
    </location>
</feature>
<dbReference type="OrthoDB" id="266913at2"/>
<keyword evidence="3 6" id="KW-0812">Transmembrane</keyword>
<dbReference type="InterPro" id="IPR013525">
    <property type="entry name" value="ABC2_TM"/>
</dbReference>
<sequence>MISVFLAQLAKERRNPYIILIFIAASIGGTLIFTGGAQSPTTVSIFSEEENAQAVEEKWESLLNEGSDIHFVVADPDEARKNVQQGRSDVAVKVMEDDYQLVTASSMPTVGYVDQQVRTVFEQEAFIQGAIAQSDDSEALRSSIEAQLNQPPIEMEVLSLTGEERADYDMGTQLMFAFTLLTAMFIIGFRVNNILKDKVEGLWDRMILSPLSKTGMYTAYIAYAFFIGFIQMTAVVLIFKYGLHYDIGERLDLLLLALAFFTFSMVSVATLVTGLVKKPEHFYALYPSLIPMIPLISGAYWMPGTVTNPVLTFIGDLFPVSHAMDAILGVVMHDATLQDITQPLILMVLIGVIAMGIGVNLVERRTG</sequence>
<evidence type="ECO:0000256" key="5">
    <source>
        <dbReference type="ARBA" id="ARBA00023136"/>
    </source>
</evidence>
<evidence type="ECO:0000313" key="9">
    <source>
        <dbReference type="Proteomes" id="UP000239047"/>
    </source>
</evidence>
<name>A0A2S5G866_9BACL</name>
<proteinExistence type="predicted"/>
<feature type="transmembrane region" description="Helical" evidence="6">
    <location>
        <begin position="344"/>
        <end position="362"/>
    </location>
</feature>
<dbReference type="RefSeq" id="WP_104059330.1">
    <property type="nucleotide sequence ID" value="NZ_PREZ01000007.1"/>
</dbReference>
<dbReference type="PANTHER" id="PTHR30294">
    <property type="entry name" value="MEMBRANE COMPONENT OF ABC TRANSPORTER YHHJ-RELATED"/>
    <property type="match status" value="1"/>
</dbReference>
<feature type="transmembrane region" description="Helical" evidence="6">
    <location>
        <begin position="283"/>
        <end position="302"/>
    </location>
</feature>
<evidence type="ECO:0000256" key="4">
    <source>
        <dbReference type="ARBA" id="ARBA00022989"/>
    </source>
</evidence>
<keyword evidence="5 6" id="KW-0472">Membrane</keyword>
<dbReference type="GO" id="GO:0005886">
    <property type="term" value="C:plasma membrane"/>
    <property type="evidence" value="ECO:0007669"/>
    <property type="project" value="UniProtKB-SubCell"/>
</dbReference>
<dbReference type="EMBL" id="PREZ01000007">
    <property type="protein sequence ID" value="PPA69111.1"/>
    <property type="molecule type" value="Genomic_DNA"/>
</dbReference>
<keyword evidence="2" id="KW-1003">Cell membrane</keyword>
<evidence type="ECO:0000256" key="3">
    <source>
        <dbReference type="ARBA" id="ARBA00022692"/>
    </source>
</evidence>
<dbReference type="InterPro" id="IPR051449">
    <property type="entry name" value="ABC-2_transporter_component"/>
</dbReference>
<feature type="transmembrane region" description="Helical" evidence="6">
    <location>
        <begin position="253"/>
        <end position="276"/>
    </location>
</feature>
<feature type="transmembrane region" description="Helical" evidence="6">
    <location>
        <begin position="17"/>
        <end position="37"/>
    </location>
</feature>
<keyword evidence="9" id="KW-1185">Reference proteome</keyword>
<reference evidence="8 9" key="1">
    <citation type="submission" date="2018-02" db="EMBL/GenBank/DDBJ databases">
        <title>Jeotgalibacillus proteolyticum sp. nov. a protease producing bacterium isolated from ocean sediments of Laizhou Bay.</title>
        <authorList>
            <person name="Li Y."/>
        </authorList>
    </citation>
    <scope>NUCLEOTIDE SEQUENCE [LARGE SCALE GENOMIC DNA]</scope>
    <source>
        <strain evidence="8 9">22-7</strain>
    </source>
</reference>
<comment type="caution">
    <text evidence="8">The sequence shown here is derived from an EMBL/GenBank/DDBJ whole genome shotgun (WGS) entry which is preliminary data.</text>
</comment>
<comment type="subcellular location">
    <subcellularLocation>
        <location evidence="1">Cell membrane</location>
        <topology evidence="1">Multi-pass membrane protein</topology>
    </subcellularLocation>
</comment>
<dbReference type="Proteomes" id="UP000239047">
    <property type="component" value="Unassembled WGS sequence"/>
</dbReference>
<evidence type="ECO:0000259" key="7">
    <source>
        <dbReference type="Pfam" id="PF12698"/>
    </source>
</evidence>
<accession>A0A2S5G866</accession>
<feature type="transmembrane region" description="Helical" evidence="6">
    <location>
        <begin position="216"/>
        <end position="241"/>
    </location>
</feature>
<protein>
    <submittedName>
        <fullName evidence="8">ABC transporter permease</fullName>
    </submittedName>
</protein>
<organism evidence="8 9">
    <name type="scientific">Jeotgalibacillus proteolyticus</name>
    <dbReference type="NCBI Taxonomy" id="2082395"/>
    <lineage>
        <taxon>Bacteria</taxon>
        <taxon>Bacillati</taxon>
        <taxon>Bacillota</taxon>
        <taxon>Bacilli</taxon>
        <taxon>Bacillales</taxon>
        <taxon>Caryophanaceae</taxon>
        <taxon>Jeotgalibacillus</taxon>
    </lineage>
</organism>
<evidence type="ECO:0000256" key="1">
    <source>
        <dbReference type="ARBA" id="ARBA00004651"/>
    </source>
</evidence>